<accession>A0AAE0CPL7</accession>
<feature type="compositionally biased region" description="Acidic residues" evidence="1">
    <location>
        <begin position="220"/>
        <end position="231"/>
    </location>
</feature>
<dbReference type="PANTHER" id="PTHR48258:SF6">
    <property type="entry name" value="LEUCINE-RICH REPEAT DOMAIN, L DOMAIN-CONTAINING PROTEIN"/>
    <property type="match status" value="1"/>
</dbReference>
<dbReference type="PANTHER" id="PTHR48258">
    <property type="entry name" value="DUF4218 DOMAIN-CONTAINING PROTEIN-RELATED"/>
    <property type="match status" value="1"/>
</dbReference>
<evidence type="ECO:0000313" key="4">
    <source>
        <dbReference type="Proteomes" id="UP001280121"/>
    </source>
</evidence>
<dbReference type="AlphaFoldDB" id="A0AAE0CPL7"/>
<protein>
    <recommendedName>
        <fullName evidence="2">DUF4216 domain-containing protein</fullName>
    </recommendedName>
</protein>
<dbReference type="Proteomes" id="UP001280121">
    <property type="component" value="Unassembled WGS sequence"/>
</dbReference>
<dbReference type="Pfam" id="PF13952">
    <property type="entry name" value="DUF4216"/>
    <property type="match status" value="1"/>
</dbReference>
<organism evidence="3 4">
    <name type="scientific">Dipteronia dyeriana</name>
    <dbReference type="NCBI Taxonomy" id="168575"/>
    <lineage>
        <taxon>Eukaryota</taxon>
        <taxon>Viridiplantae</taxon>
        <taxon>Streptophyta</taxon>
        <taxon>Embryophyta</taxon>
        <taxon>Tracheophyta</taxon>
        <taxon>Spermatophyta</taxon>
        <taxon>Magnoliopsida</taxon>
        <taxon>eudicotyledons</taxon>
        <taxon>Gunneridae</taxon>
        <taxon>Pentapetalae</taxon>
        <taxon>rosids</taxon>
        <taxon>malvids</taxon>
        <taxon>Sapindales</taxon>
        <taxon>Sapindaceae</taxon>
        <taxon>Hippocastanoideae</taxon>
        <taxon>Acereae</taxon>
        <taxon>Dipteronia</taxon>
    </lineage>
</organism>
<evidence type="ECO:0000256" key="1">
    <source>
        <dbReference type="SAM" id="MobiDB-lite"/>
    </source>
</evidence>
<evidence type="ECO:0000313" key="3">
    <source>
        <dbReference type="EMBL" id="KAK2658243.1"/>
    </source>
</evidence>
<feature type="region of interest" description="Disordered" evidence="1">
    <location>
        <begin position="200"/>
        <end position="231"/>
    </location>
</feature>
<dbReference type="InterPro" id="IPR025312">
    <property type="entry name" value="DUF4216"/>
</dbReference>
<comment type="caution">
    <text evidence="3">The sequence shown here is derived from an EMBL/GenBank/DDBJ whole genome shotgun (WGS) entry which is preliminary data.</text>
</comment>
<feature type="domain" description="DUF4216" evidence="2">
    <location>
        <begin position="85"/>
        <end position="157"/>
    </location>
</feature>
<dbReference type="EMBL" id="JANJYI010000002">
    <property type="protein sequence ID" value="KAK2658243.1"/>
    <property type="molecule type" value="Genomic_DNA"/>
</dbReference>
<reference evidence="3" key="1">
    <citation type="journal article" date="2023" name="Plant J.">
        <title>Genome sequences and population genomics provide insights into the demographic history, inbreeding, and mutation load of two 'living fossil' tree species of Dipteronia.</title>
        <authorList>
            <person name="Feng Y."/>
            <person name="Comes H.P."/>
            <person name="Chen J."/>
            <person name="Zhu S."/>
            <person name="Lu R."/>
            <person name="Zhang X."/>
            <person name="Li P."/>
            <person name="Qiu J."/>
            <person name="Olsen K.M."/>
            <person name="Qiu Y."/>
        </authorList>
    </citation>
    <scope>NUCLEOTIDE SEQUENCE</scope>
    <source>
        <strain evidence="3">KIB01</strain>
    </source>
</reference>
<proteinExistence type="predicted"/>
<keyword evidence="4" id="KW-1185">Reference proteome</keyword>
<name>A0AAE0CPL7_9ROSI</name>
<sequence length="231" mass="27921">MYLRGIETKFNRDERNDDGSRLRQIAEQMSIFSQKVRPFGAKHFIQYLQQDINTAHWQLQQESNLNLIERHQKDFAKWFAQLDVIQLNYMFYYRAVLIKCNWFDTNVKKKRIQKDYIYTCIDVSHKWYKSDPYIIAIQEHQVFYVNDHKFGSSWKVVQKFQHRHILDVPEIEEEVEEQEEIVETTILEVEEEDLEDHQFHKEDVEAQTLGPNVVFSNQNDDIDDIDDVNEE</sequence>
<gene>
    <name evidence="3" type="ORF">Ddye_004776</name>
</gene>
<evidence type="ECO:0000259" key="2">
    <source>
        <dbReference type="Pfam" id="PF13952"/>
    </source>
</evidence>